<dbReference type="STRING" id="1156394.T0QU95"/>
<dbReference type="CDD" id="cd05325">
    <property type="entry name" value="carb_red_sniffer_like_SDR_c"/>
    <property type="match status" value="1"/>
</dbReference>
<dbReference type="OrthoDB" id="1933717at2759"/>
<dbReference type="VEuPathDB" id="FungiDB:SDRG_04007"/>
<organism evidence="2 3">
    <name type="scientific">Saprolegnia diclina (strain VS20)</name>
    <dbReference type="NCBI Taxonomy" id="1156394"/>
    <lineage>
        <taxon>Eukaryota</taxon>
        <taxon>Sar</taxon>
        <taxon>Stramenopiles</taxon>
        <taxon>Oomycota</taxon>
        <taxon>Saprolegniomycetes</taxon>
        <taxon>Saprolegniales</taxon>
        <taxon>Saprolegniaceae</taxon>
        <taxon>Saprolegnia</taxon>
    </lineage>
</organism>
<dbReference type="Pfam" id="PF00106">
    <property type="entry name" value="adh_short"/>
    <property type="match status" value="1"/>
</dbReference>
<dbReference type="GO" id="GO:0016616">
    <property type="term" value="F:oxidoreductase activity, acting on the CH-OH group of donors, NAD or NADP as acceptor"/>
    <property type="evidence" value="ECO:0007669"/>
    <property type="project" value="TreeGrafter"/>
</dbReference>
<name>T0QU95_SAPDV</name>
<dbReference type="InterPro" id="IPR036291">
    <property type="entry name" value="NAD(P)-bd_dom_sf"/>
</dbReference>
<evidence type="ECO:0008006" key="4">
    <source>
        <dbReference type="Google" id="ProtNLM"/>
    </source>
</evidence>
<evidence type="ECO:0000313" key="2">
    <source>
        <dbReference type="EMBL" id="EQC38286.1"/>
    </source>
</evidence>
<evidence type="ECO:0000256" key="1">
    <source>
        <dbReference type="RuleBase" id="RU000363"/>
    </source>
</evidence>
<protein>
    <recommendedName>
        <fullName evidence="4">Short-chain dehydrogenase</fullName>
    </recommendedName>
</protein>
<dbReference type="OMA" id="ECFEINT"/>
<dbReference type="PANTHER" id="PTHR45458">
    <property type="entry name" value="SHORT-CHAIN DEHYDROGENASE/REDUCTASE SDR"/>
    <property type="match status" value="1"/>
</dbReference>
<dbReference type="InterPro" id="IPR002347">
    <property type="entry name" value="SDR_fam"/>
</dbReference>
<keyword evidence="3" id="KW-1185">Reference proteome</keyword>
<dbReference type="Proteomes" id="UP000030762">
    <property type="component" value="Unassembled WGS sequence"/>
</dbReference>
<dbReference type="PRINTS" id="PR00080">
    <property type="entry name" value="SDRFAMILY"/>
</dbReference>
<dbReference type="AlphaFoldDB" id="T0QU95"/>
<dbReference type="InterPro" id="IPR052184">
    <property type="entry name" value="SDR_enzymes"/>
</dbReference>
<proteinExistence type="inferred from homology"/>
<sequence>MASSKRILITGASRGIGLELTKHYKAKGWLVIAAVRNPATAIELHKLGLERIVAMDVVDELSIDAAVATIGSDTPIDLLLNNAGILLGRSLTDATKEDLMRQLEVNTVGPFLVTKAFLPNLNAAVKMQGHAIAAYITSKMGSIECNVAGSCFGYRASKTGLNSLIKSLAIDLGPKGISTLLLHPGYVQTDMNDMRGELTVAESIAGMTAVLDAAKLGDNAKYYDIDGSILPW</sequence>
<comment type="similarity">
    <text evidence="1">Belongs to the short-chain dehydrogenases/reductases (SDR) family.</text>
</comment>
<dbReference type="RefSeq" id="XP_008607878.1">
    <property type="nucleotide sequence ID" value="XM_008609656.1"/>
</dbReference>
<accession>T0QU95</accession>
<evidence type="ECO:0000313" key="3">
    <source>
        <dbReference type="Proteomes" id="UP000030762"/>
    </source>
</evidence>
<dbReference type="InParanoid" id="T0QU95"/>
<dbReference type="PRINTS" id="PR00081">
    <property type="entry name" value="GDHRDH"/>
</dbReference>
<dbReference type="PANTHER" id="PTHR45458:SF1">
    <property type="entry name" value="SHORT CHAIN DEHYDROGENASE"/>
    <property type="match status" value="1"/>
</dbReference>
<dbReference type="SUPFAM" id="SSF51735">
    <property type="entry name" value="NAD(P)-binding Rossmann-fold domains"/>
    <property type="match status" value="1"/>
</dbReference>
<dbReference type="EMBL" id="JH767141">
    <property type="protein sequence ID" value="EQC38286.1"/>
    <property type="molecule type" value="Genomic_DNA"/>
</dbReference>
<dbReference type="eggNOG" id="KOG1611">
    <property type="taxonomic scope" value="Eukaryota"/>
</dbReference>
<dbReference type="Gene3D" id="3.40.50.720">
    <property type="entry name" value="NAD(P)-binding Rossmann-like Domain"/>
    <property type="match status" value="1"/>
</dbReference>
<dbReference type="GeneID" id="19944734"/>
<reference evidence="2 3" key="1">
    <citation type="submission" date="2012-04" db="EMBL/GenBank/DDBJ databases">
        <title>The Genome Sequence of Saprolegnia declina VS20.</title>
        <authorList>
            <consortium name="The Broad Institute Genome Sequencing Platform"/>
            <person name="Russ C."/>
            <person name="Nusbaum C."/>
            <person name="Tyler B."/>
            <person name="van West P."/>
            <person name="Dieguez-Uribeondo J."/>
            <person name="de Bruijn I."/>
            <person name="Tripathy S."/>
            <person name="Jiang R."/>
            <person name="Young S.K."/>
            <person name="Zeng Q."/>
            <person name="Gargeya S."/>
            <person name="Fitzgerald M."/>
            <person name="Haas B."/>
            <person name="Abouelleil A."/>
            <person name="Alvarado L."/>
            <person name="Arachchi H.M."/>
            <person name="Berlin A."/>
            <person name="Chapman S.B."/>
            <person name="Goldberg J."/>
            <person name="Griggs A."/>
            <person name="Gujja S."/>
            <person name="Hansen M."/>
            <person name="Howarth C."/>
            <person name="Imamovic A."/>
            <person name="Larimer J."/>
            <person name="McCowen C."/>
            <person name="Montmayeur A."/>
            <person name="Murphy C."/>
            <person name="Neiman D."/>
            <person name="Pearson M."/>
            <person name="Priest M."/>
            <person name="Roberts A."/>
            <person name="Saif S."/>
            <person name="Shea T."/>
            <person name="Sisk P."/>
            <person name="Sykes S."/>
            <person name="Wortman J."/>
            <person name="Nusbaum C."/>
            <person name="Birren B."/>
        </authorList>
    </citation>
    <scope>NUCLEOTIDE SEQUENCE [LARGE SCALE GENOMIC DNA]</scope>
    <source>
        <strain evidence="2 3">VS20</strain>
    </source>
</reference>
<gene>
    <name evidence="2" type="ORF">SDRG_04007</name>
</gene>